<name>A0A8T2RBT2_CERRI</name>
<accession>A0A8T2RBT2</accession>
<dbReference type="Proteomes" id="UP000825935">
    <property type="component" value="Chromosome 28"/>
</dbReference>
<proteinExistence type="predicted"/>
<evidence type="ECO:0000313" key="1">
    <source>
        <dbReference type="EMBL" id="KAH7293869.1"/>
    </source>
</evidence>
<dbReference type="AlphaFoldDB" id="A0A8T2RBT2"/>
<sequence>MEAPLINMSVHIYHSVDAENIIFTGWPNKPQERSSEWVECLENEGRFCMSSLRLHVF</sequence>
<protein>
    <submittedName>
        <fullName evidence="1">Uncharacterized protein</fullName>
    </submittedName>
</protein>
<keyword evidence="2" id="KW-1185">Reference proteome</keyword>
<comment type="caution">
    <text evidence="1">The sequence shown here is derived from an EMBL/GenBank/DDBJ whole genome shotgun (WGS) entry which is preliminary data.</text>
</comment>
<organism evidence="1 2">
    <name type="scientific">Ceratopteris richardii</name>
    <name type="common">Triangle waterfern</name>
    <dbReference type="NCBI Taxonomy" id="49495"/>
    <lineage>
        <taxon>Eukaryota</taxon>
        <taxon>Viridiplantae</taxon>
        <taxon>Streptophyta</taxon>
        <taxon>Embryophyta</taxon>
        <taxon>Tracheophyta</taxon>
        <taxon>Polypodiopsida</taxon>
        <taxon>Polypodiidae</taxon>
        <taxon>Polypodiales</taxon>
        <taxon>Pteridineae</taxon>
        <taxon>Pteridaceae</taxon>
        <taxon>Parkerioideae</taxon>
        <taxon>Ceratopteris</taxon>
    </lineage>
</organism>
<reference evidence="1" key="1">
    <citation type="submission" date="2021-08" db="EMBL/GenBank/DDBJ databases">
        <title>WGS assembly of Ceratopteris richardii.</title>
        <authorList>
            <person name="Marchant D.B."/>
            <person name="Chen G."/>
            <person name="Jenkins J."/>
            <person name="Shu S."/>
            <person name="Leebens-Mack J."/>
            <person name="Grimwood J."/>
            <person name="Schmutz J."/>
            <person name="Soltis P."/>
            <person name="Soltis D."/>
            <person name="Chen Z.-H."/>
        </authorList>
    </citation>
    <scope>NUCLEOTIDE SEQUENCE</scope>
    <source>
        <strain evidence="1">Whitten #5841</strain>
        <tissue evidence="1">Leaf</tissue>
    </source>
</reference>
<dbReference type="EMBL" id="CM035433">
    <property type="protein sequence ID" value="KAH7293869.1"/>
    <property type="molecule type" value="Genomic_DNA"/>
</dbReference>
<gene>
    <name evidence="1" type="ORF">KP509_28G046100</name>
</gene>
<evidence type="ECO:0000313" key="2">
    <source>
        <dbReference type="Proteomes" id="UP000825935"/>
    </source>
</evidence>